<accession>A0A8H8R222</accession>
<feature type="non-terminal residue" evidence="10">
    <location>
        <position position="1"/>
    </location>
</feature>
<dbReference type="Proteomes" id="UP000431533">
    <property type="component" value="Unassembled WGS sequence"/>
</dbReference>
<comment type="similarity">
    <text evidence="2 8">Belongs to the Mediator complex subunit 6 family.</text>
</comment>
<dbReference type="Gene3D" id="3.10.450.580">
    <property type="entry name" value="Mediator complex, subunit Med6"/>
    <property type="match status" value="1"/>
</dbReference>
<dbReference type="GO" id="GO:0003712">
    <property type="term" value="F:transcription coregulator activity"/>
    <property type="evidence" value="ECO:0007669"/>
    <property type="project" value="InterPro"/>
</dbReference>
<dbReference type="RefSeq" id="XP_031005865.1">
    <property type="nucleotide sequence ID" value="XM_031148127.1"/>
</dbReference>
<dbReference type="GeneID" id="41983351"/>
<dbReference type="Pfam" id="PF04934">
    <property type="entry name" value="Med6"/>
    <property type="match status" value="1"/>
</dbReference>
<proteinExistence type="inferred from homology"/>
<keyword evidence="8" id="KW-0010">Activator</keyword>
<comment type="caution">
    <text evidence="10">The sequence shown here is derived from an EMBL/GenBank/DDBJ whole genome shotgun (WGS) entry which is preliminary data.</text>
</comment>
<evidence type="ECO:0000256" key="2">
    <source>
        <dbReference type="ARBA" id="ARBA00007526"/>
    </source>
</evidence>
<comment type="function">
    <text evidence="8">Component of the Mediator complex, a coactivator involved in the regulated transcription of nearly all RNA polymerase II-dependent genes. Mediator functions as a bridge to convey information from gene-specific regulatory proteins to the basal RNA polymerase II transcription machinery. Mediator is recruited to promoters by direct interactions with regulatory proteins and serves as a scaffold for the assembly of a functional preinitiation complex with RNA polymerase II and the general transcription factors.</text>
</comment>
<feature type="region of interest" description="Disordered" evidence="9">
    <location>
        <begin position="281"/>
        <end position="344"/>
    </location>
</feature>
<evidence type="ECO:0000313" key="11">
    <source>
        <dbReference type="Proteomes" id="UP000431533"/>
    </source>
</evidence>
<evidence type="ECO:0000256" key="6">
    <source>
        <dbReference type="ARBA" id="ARBA00023242"/>
    </source>
</evidence>
<evidence type="ECO:0000256" key="4">
    <source>
        <dbReference type="ARBA" id="ARBA00023015"/>
    </source>
</evidence>
<organism evidence="10 11">
    <name type="scientific">Lachnellula hyalina</name>
    <dbReference type="NCBI Taxonomy" id="1316788"/>
    <lineage>
        <taxon>Eukaryota</taxon>
        <taxon>Fungi</taxon>
        <taxon>Dikarya</taxon>
        <taxon>Ascomycota</taxon>
        <taxon>Pezizomycotina</taxon>
        <taxon>Leotiomycetes</taxon>
        <taxon>Helotiales</taxon>
        <taxon>Lachnaceae</taxon>
        <taxon>Lachnellula</taxon>
    </lineage>
</organism>
<dbReference type="EMBL" id="QGMH01000055">
    <property type="protein sequence ID" value="TVY27077.1"/>
    <property type="molecule type" value="Genomic_DNA"/>
</dbReference>
<dbReference type="OrthoDB" id="344220at2759"/>
<evidence type="ECO:0000313" key="10">
    <source>
        <dbReference type="EMBL" id="TVY27077.1"/>
    </source>
</evidence>
<evidence type="ECO:0000256" key="7">
    <source>
        <dbReference type="ARBA" id="ARBA00031259"/>
    </source>
</evidence>
<protein>
    <recommendedName>
        <fullName evidence="3 8">Mediator of RNA polymerase II transcription subunit 6</fullName>
    </recommendedName>
    <alternativeName>
        <fullName evidence="7 8">Mediator complex subunit 6</fullName>
    </alternativeName>
</protein>
<dbReference type="InterPro" id="IPR038566">
    <property type="entry name" value="Mediator_Med6_sf"/>
</dbReference>
<feature type="non-terminal residue" evidence="10">
    <location>
        <position position="344"/>
    </location>
</feature>
<feature type="compositionally biased region" description="Basic and acidic residues" evidence="9">
    <location>
        <begin position="306"/>
        <end position="318"/>
    </location>
</feature>
<keyword evidence="4 8" id="KW-0805">Transcription regulation</keyword>
<dbReference type="AlphaFoldDB" id="A0A8H8R222"/>
<evidence type="ECO:0000256" key="8">
    <source>
        <dbReference type="RuleBase" id="RU364143"/>
    </source>
</evidence>
<sequence length="344" mass="37330">ESNLPYTAILTVHNGLTRAPLDEIQWRSPQIAMSMQGIHSNSVLFYFAESPFFDKTSNNAVLFSQALYNPTMLPVIQTREAFEGRLKTMSGLEFMVAQEPADPVNGTGVWVIRKQTRRKRQNEEDEIMLHSTYFVVGENIYMAPAVADVLGSRTLSILTSLNKFFSTATTLPSFTPALGTTYLPPPSTSRLKPTESQDPLGQTGKENTPLPDSLTSKKAALPLTNNSTFLSSRLLEESLNITLKYGEEYMDENPITGEPGAFHLTTTGRIEREKDKLAVPVVGKGGGIGSKTGTPAPPSLKTTGLEVKKEGLKGEKTPTKSPGVKGPKRRKSKGVNSAGGISPT</sequence>
<comment type="subcellular location">
    <subcellularLocation>
        <location evidence="1 8">Nucleus</location>
    </subcellularLocation>
</comment>
<dbReference type="PANTHER" id="PTHR13104">
    <property type="entry name" value="MED-6-RELATED"/>
    <property type="match status" value="1"/>
</dbReference>
<name>A0A8H8R222_9HELO</name>
<feature type="compositionally biased region" description="Polar residues" evidence="9">
    <location>
        <begin position="188"/>
        <end position="206"/>
    </location>
</feature>
<gene>
    <name evidence="10" type="primary">med6</name>
    <name evidence="8" type="synonym">MED6</name>
    <name evidence="10" type="ORF">LHYA1_G003153</name>
</gene>
<reference evidence="10 11" key="1">
    <citation type="submission" date="2018-05" db="EMBL/GenBank/DDBJ databases">
        <title>Genome sequencing and assembly of the regulated plant pathogen Lachnellula willkommii and related sister species for the development of diagnostic species identification markers.</title>
        <authorList>
            <person name="Giroux E."/>
            <person name="Bilodeau G."/>
        </authorList>
    </citation>
    <scope>NUCLEOTIDE SEQUENCE [LARGE SCALE GENOMIC DNA]</scope>
    <source>
        <strain evidence="10 11">CBS 185.66</strain>
    </source>
</reference>
<dbReference type="GO" id="GO:0016592">
    <property type="term" value="C:mediator complex"/>
    <property type="evidence" value="ECO:0007669"/>
    <property type="project" value="InterPro"/>
</dbReference>
<dbReference type="GO" id="GO:0006357">
    <property type="term" value="P:regulation of transcription by RNA polymerase II"/>
    <property type="evidence" value="ECO:0007669"/>
    <property type="project" value="InterPro"/>
</dbReference>
<feature type="region of interest" description="Disordered" evidence="9">
    <location>
        <begin position="176"/>
        <end position="218"/>
    </location>
</feature>
<evidence type="ECO:0000256" key="1">
    <source>
        <dbReference type="ARBA" id="ARBA00004123"/>
    </source>
</evidence>
<keyword evidence="11" id="KW-1185">Reference proteome</keyword>
<dbReference type="InterPro" id="IPR007018">
    <property type="entry name" value="Mediator_Med6"/>
</dbReference>
<evidence type="ECO:0000256" key="9">
    <source>
        <dbReference type="SAM" id="MobiDB-lite"/>
    </source>
</evidence>
<evidence type="ECO:0000256" key="3">
    <source>
        <dbReference type="ARBA" id="ARBA00020634"/>
    </source>
</evidence>
<keyword evidence="5 8" id="KW-0804">Transcription</keyword>
<comment type="subunit">
    <text evidence="8">Component of the Mediator complex.</text>
</comment>
<keyword evidence="6 8" id="KW-0539">Nucleus</keyword>
<evidence type="ECO:0000256" key="5">
    <source>
        <dbReference type="ARBA" id="ARBA00023163"/>
    </source>
</evidence>